<dbReference type="GO" id="GO:0043190">
    <property type="term" value="C:ATP-binding cassette (ABC) transporter complex"/>
    <property type="evidence" value="ECO:0007669"/>
    <property type="project" value="TreeGrafter"/>
</dbReference>
<evidence type="ECO:0000256" key="9">
    <source>
        <dbReference type="ARBA" id="ARBA00023136"/>
    </source>
</evidence>
<keyword evidence="3" id="KW-0813">Transport</keyword>
<dbReference type="CDD" id="cd03225">
    <property type="entry name" value="ABC_cobalt_CbiO_domain1"/>
    <property type="match status" value="1"/>
</dbReference>
<dbReference type="AlphaFoldDB" id="A0A0E2E3F6"/>
<keyword evidence="5" id="KW-0677">Repeat</keyword>
<dbReference type="Gene3D" id="3.40.50.300">
    <property type="entry name" value="P-loop containing nucleotide triphosphate hydrolases"/>
    <property type="match status" value="2"/>
</dbReference>
<evidence type="ECO:0000259" key="11">
    <source>
        <dbReference type="PROSITE" id="PS50893"/>
    </source>
</evidence>
<evidence type="ECO:0000256" key="7">
    <source>
        <dbReference type="ARBA" id="ARBA00022840"/>
    </source>
</evidence>
<dbReference type="InterPro" id="IPR050095">
    <property type="entry name" value="ECF_ABC_transporter_ATP-bd"/>
</dbReference>
<keyword evidence="6" id="KW-0547">Nucleotide-binding</keyword>
<dbReference type="Pfam" id="PF00005">
    <property type="entry name" value="ABC_tran"/>
    <property type="match status" value="2"/>
</dbReference>
<feature type="domain" description="ABC transporter" evidence="11">
    <location>
        <begin position="2"/>
        <end position="241"/>
    </location>
</feature>
<keyword evidence="8" id="KW-1278">Translocase</keyword>
<keyword evidence="7 12" id="KW-0067">ATP-binding</keyword>
<dbReference type="PATRIC" id="fig|999432.5.peg.2375"/>
<dbReference type="InterPro" id="IPR015856">
    <property type="entry name" value="ABC_transpr_CbiO/EcfA_su"/>
</dbReference>
<evidence type="ECO:0000256" key="8">
    <source>
        <dbReference type="ARBA" id="ARBA00022967"/>
    </source>
</evidence>
<keyword evidence="9" id="KW-0472">Membrane</keyword>
<dbReference type="SMART" id="SM00382">
    <property type="entry name" value="AAA"/>
    <property type="match status" value="2"/>
</dbReference>
<accession>A0A0E2E3F6</accession>
<organism evidence="12">
    <name type="scientific">Treponema denticola H-22</name>
    <dbReference type="NCBI Taxonomy" id="999432"/>
    <lineage>
        <taxon>Bacteria</taxon>
        <taxon>Pseudomonadati</taxon>
        <taxon>Spirochaetota</taxon>
        <taxon>Spirochaetia</taxon>
        <taxon>Spirochaetales</taxon>
        <taxon>Treponemataceae</taxon>
        <taxon>Treponema</taxon>
    </lineage>
</organism>
<dbReference type="InterPro" id="IPR003593">
    <property type="entry name" value="AAA+_ATPase"/>
</dbReference>
<dbReference type="InterPro" id="IPR027417">
    <property type="entry name" value="P-loop_NTPase"/>
</dbReference>
<evidence type="ECO:0000256" key="3">
    <source>
        <dbReference type="ARBA" id="ARBA00022448"/>
    </source>
</evidence>
<dbReference type="InterPro" id="IPR003439">
    <property type="entry name" value="ABC_transporter-like_ATP-bd"/>
</dbReference>
<evidence type="ECO:0000256" key="1">
    <source>
        <dbReference type="ARBA" id="ARBA00004202"/>
    </source>
</evidence>
<dbReference type="PROSITE" id="PS50893">
    <property type="entry name" value="ABC_TRANSPORTER_2"/>
    <property type="match status" value="2"/>
</dbReference>
<evidence type="ECO:0000313" key="12">
    <source>
        <dbReference type="EMBL" id="EMB30601.1"/>
    </source>
</evidence>
<sequence length="491" mass="55115">MINLNDVSYQYNDAAAQAIQNLSLSVKKGELVVITGKSGCGKTTVFRCVNGLCPRFYEGEITGTLTLNGKVLSSMRICDISNIAASVFQNPESQFFTTDVLSDLVYPCENCGIEKEEIQERLHRVTKLLSLEPLLNRKLSELSGGEKQKIAIASVLMLDTRVVLMDEPSSNLDYQSVELLTQILVQLKSKGYTILIIEHRLHYLAELCDRLIIMENGSIVREYEKDSLRTIGNDEFHRQGLRGLHLFQNHRNTLPAPQRQHEDEPLVVLYDIHFAYRKNTEVLKGIHLSIYPGDKIALIGKNGCGKTTLGKILCGLKKEQNGTFLLDGSAFHARVRSKTVGYVMQNVDFQLFGCSVYDDLLLGNEALPDKENRIQTVLEKLGLSDLQEQHPTTLSMGQKQRLVVAASFLQNKRLTIFDEPTSGLDYGSMQNVCALIDSITGKTNASVIITHDYEFILNTCNRAVLLEDGRIAEDFQLNGTMQLEYIFKERL</sequence>
<dbReference type="InterPro" id="IPR017871">
    <property type="entry name" value="ABC_transporter-like_CS"/>
</dbReference>
<comment type="function">
    <text evidence="10">Probably part of an ABC transporter complex. Responsible for energy coupling to the transport system.</text>
</comment>
<evidence type="ECO:0000256" key="4">
    <source>
        <dbReference type="ARBA" id="ARBA00022475"/>
    </source>
</evidence>
<dbReference type="PANTHER" id="PTHR43553:SF23">
    <property type="entry name" value="ABC TRANSPORTER ATP-BINDING COMPONENT"/>
    <property type="match status" value="1"/>
</dbReference>
<comment type="subcellular location">
    <subcellularLocation>
        <location evidence="1">Cell membrane</location>
        <topology evidence="1">Peripheral membrane protein</topology>
    </subcellularLocation>
</comment>
<protein>
    <submittedName>
        <fullName evidence="12">Putative ABC transporter ATP-binding protein</fullName>
    </submittedName>
</protein>
<feature type="domain" description="ABC transporter" evidence="11">
    <location>
        <begin position="267"/>
        <end position="491"/>
    </location>
</feature>
<comment type="caution">
    <text evidence="12">The sequence shown here is derived from an EMBL/GenBank/DDBJ whole genome shotgun (WGS) entry which is preliminary data.</text>
</comment>
<dbReference type="CDD" id="cd03226">
    <property type="entry name" value="ABC_cobalt_CbiO_domain2"/>
    <property type="match status" value="1"/>
</dbReference>
<proteinExistence type="inferred from homology"/>
<evidence type="ECO:0000256" key="5">
    <source>
        <dbReference type="ARBA" id="ARBA00022737"/>
    </source>
</evidence>
<dbReference type="Proteomes" id="UP000011705">
    <property type="component" value="Chromosome"/>
</dbReference>
<name>A0A0E2E3F6_TREDN</name>
<evidence type="ECO:0000256" key="10">
    <source>
        <dbReference type="ARBA" id="ARBA00025157"/>
    </source>
</evidence>
<comment type="similarity">
    <text evidence="2">Belongs to the ABC transporter superfamily.</text>
</comment>
<dbReference type="GO" id="GO:0016887">
    <property type="term" value="F:ATP hydrolysis activity"/>
    <property type="evidence" value="ECO:0007669"/>
    <property type="project" value="InterPro"/>
</dbReference>
<reference evidence="12" key="1">
    <citation type="submission" date="2012-01" db="EMBL/GenBank/DDBJ databases">
        <title>The Genome Sequence of Treponema denticola H-22.</title>
        <authorList>
            <consortium name="The Broad Institute Genome Sequencing Platform"/>
            <person name="Earl A."/>
            <person name="Ward D."/>
            <person name="Feldgarden M."/>
            <person name="Gevers D."/>
            <person name="Blanton J.M."/>
            <person name="Fenno C.J."/>
            <person name="Baranova O.V."/>
            <person name="Mathney J."/>
            <person name="Dewhirst F.E."/>
            <person name="Izard J."/>
            <person name="Young S.K."/>
            <person name="Zeng Q."/>
            <person name="Gargeya S."/>
            <person name="Fitzgerald M."/>
            <person name="Haas B."/>
            <person name="Abouelleil A."/>
            <person name="Alvarado L."/>
            <person name="Arachchi H.M."/>
            <person name="Berlin A."/>
            <person name="Chapman S.B."/>
            <person name="Gearin G."/>
            <person name="Goldberg J."/>
            <person name="Griggs A."/>
            <person name="Gujja S."/>
            <person name="Hansen M."/>
            <person name="Heiman D."/>
            <person name="Howarth C."/>
            <person name="Larimer J."/>
            <person name="Lui A."/>
            <person name="MacDonald P.J.P."/>
            <person name="McCowen C."/>
            <person name="Montmayeur A."/>
            <person name="Murphy C."/>
            <person name="Neiman D."/>
            <person name="Pearson M."/>
            <person name="Priest M."/>
            <person name="Roberts A."/>
            <person name="Saif S."/>
            <person name="Shea T."/>
            <person name="Sisk P."/>
            <person name="Stolte C."/>
            <person name="Sykes S."/>
            <person name="Wortman J."/>
            <person name="Nusbaum C."/>
            <person name="Birren B."/>
        </authorList>
    </citation>
    <scope>NUCLEOTIDE SEQUENCE [LARGE SCALE GENOMIC DNA]</scope>
    <source>
        <strain evidence="12">H-22</strain>
    </source>
</reference>
<dbReference type="HOGENOM" id="CLU_000604_86_7_12"/>
<dbReference type="GO" id="GO:0042626">
    <property type="term" value="F:ATPase-coupled transmembrane transporter activity"/>
    <property type="evidence" value="ECO:0007669"/>
    <property type="project" value="TreeGrafter"/>
</dbReference>
<dbReference type="GO" id="GO:0005524">
    <property type="term" value="F:ATP binding"/>
    <property type="evidence" value="ECO:0007669"/>
    <property type="project" value="UniProtKB-KW"/>
</dbReference>
<dbReference type="EMBL" id="AGDV01000021">
    <property type="protein sequence ID" value="EMB30601.1"/>
    <property type="molecule type" value="Genomic_DNA"/>
</dbReference>
<evidence type="ECO:0000256" key="6">
    <source>
        <dbReference type="ARBA" id="ARBA00022741"/>
    </source>
</evidence>
<dbReference type="RefSeq" id="WP_002685743.1">
    <property type="nucleotide sequence ID" value="NZ_CM001795.1"/>
</dbReference>
<dbReference type="SUPFAM" id="SSF52540">
    <property type="entry name" value="P-loop containing nucleoside triphosphate hydrolases"/>
    <property type="match status" value="2"/>
</dbReference>
<keyword evidence="4" id="KW-1003">Cell membrane</keyword>
<evidence type="ECO:0000256" key="2">
    <source>
        <dbReference type="ARBA" id="ARBA00005417"/>
    </source>
</evidence>
<dbReference type="PROSITE" id="PS00211">
    <property type="entry name" value="ABC_TRANSPORTER_1"/>
    <property type="match status" value="1"/>
</dbReference>
<dbReference type="PANTHER" id="PTHR43553">
    <property type="entry name" value="HEAVY METAL TRANSPORTER"/>
    <property type="match status" value="1"/>
</dbReference>
<gene>
    <name evidence="12" type="ORF">HMPREF9726_02286</name>
</gene>